<dbReference type="EMBL" id="QGKY02002305">
    <property type="protein sequence ID" value="KAF2533983.1"/>
    <property type="molecule type" value="Genomic_DNA"/>
</dbReference>
<name>A0A8S9FJ72_BRACR</name>
<sequence>MWSPPVSVGFVLNRRRRIIWGRLVWPFGALMKSAGTGGVALGVGVGSPPGAPKVGSS</sequence>
<reference evidence="1" key="1">
    <citation type="submission" date="2019-12" db="EMBL/GenBank/DDBJ databases">
        <title>Genome sequencing and annotation of Brassica cretica.</title>
        <authorList>
            <person name="Studholme D.J."/>
            <person name="Sarris P.F."/>
        </authorList>
    </citation>
    <scope>NUCLEOTIDE SEQUENCE</scope>
    <source>
        <strain evidence="1">PFS-102/07</strain>
        <tissue evidence="1">Leaf</tissue>
    </source>
</reference>
<accession>A0A8S9FJ72</accession>
<organism evidence="1">
    <name type="scientific">Brassica cretica</name>
    <name type="common">Mustard</name>
    <dbReference type="NCBI Taxonomy" id="69181"/>
    <lineage>
        <taxon>Eukaryota</taxon>
        <taxon>Viridiplantae</taxon>
        <taxon>Streptophyta</taxon>
        <taxon>Embryophyta</taxon>
        <taxon>Tracheophyta</taxon>
        <taxon>Spermatophyta</taxon>
        <taxon>Magnoliopsida</taxon>
        <taxon>eudicotyledons</taxon>
        <taxon>Gunneridae</taxon>
        <taxon>Pentapetalae</taxon>
        <taxon>rosids</taxon>
        <taxon>malvids</taxon>
        <taxon>Brassicales</taxon>
        <taxon>Brassicaceae</taxon>
        <taxon>Brassiceae</taxon>
        <taxon>Brassica</taxon>
    </lineage>
</organism>
<dbReference type="AlphaFoldDB" id="A0A8S9FJ72"/>
<evidence type="ECO:0000313" key="1">
    <source>
        <dbReference type="EMBL" id="KAF2533983.1"/>
    </source>
</evidence>
<protein>
    <submittedName>
        <fullName evidence="1">Uncharacterized protein</fullName>
    </submittedName>
</protein>
<comment type="caution">
    <text evidence="1">The sequence shown here is derived from an EMBL/GenBank/DDBJ whole genome shotgun (WGS) entry which is preliminary data.</text>
</comment>
<proteinExistence type="predicted"/>
<gene>
    <name evidence="1" type="ORF">F2Q70_00029315</name>
</gene>